<evidence type="ECO:0000313" key="3">
    <source>
        <dbReference type="EMBL" id="QNN41408.1"/>
    </source>
</evidence>
<keyword evidence="1" id="KW-1133">Transmembrane helix</keyword>
<feature type="transmembrane region" description="Helical" evidence="1">
    <location>
        <begin position="30"/>
        <end position="55"/>
    </location>
</feature>
<gene>
    <name evidence="3" type="ORF">H9L23_20160</name>
</gene>
<proteinExistence type="predicted"/>
<feature type="signal peptide" evidence="2">
    <location>
        <begin position="1"/>
        <end position="20"/>
    </location>
</feature>
<evidence type="ECO:0000256" key="2">
    <source>
        <dbReference type="SAM" id="SignalP"/>
    </source>
</evidence>
<evidence type="ECO:0000256" key="1">
    <source>
        <dbReference type="SAM" id="Phobius"/>
    </source>
</evidence>
<feature type="chain" id="PRO_5028801020" evidence="2">
    <location>
        <begin position="21"/>
        <end position="102"/>
    </location>
</feature>
<name>A0A7G9QDI3_9SPHI</name>
<dbReference type="RefSeq" id="WP_187592021.1">
    <property type="nucleotide sequence ID" value="NZ_CP060723.1"/>
</dbReference>
<accession>A0A7G9QDI3</accession>
<dbReference type="AlphaFoldDB" id="A0A7G9QDI3"/>
<dbReference type="KEGG" id="proe:H9L23_20160"/>
<keyword evidence="2" id="KW-0732">Signal</keyword>
<dbReference type="EMBL" id="CP060723">
    <property type="protein sequence ID" value="QNN41408.1"/>
    <property type="molecule type" value="Genomic_DNA"/>
</dbReference>
<keyword evidence="1" id="KW-0812">Transmembrane</keyword>
<reference evidence="3 4" key="1">
    <citation type="submission" date="2020-08" db="EMBL/GenBank/DDBJ databases">
        <title>Genome sequence of Pedobacter roseus KACC 11594T.</title>
        <authorList>
            <person name="Hyun D.-W."/>
            <person name="Bae J.-W."/>
        </authorList>
    </citation>
    <scope>NUCLEOTIDE SEQUENCE [LARGE SCALE GENOMIC DNA]</scope>
    <source>
        <strain evidence="3 4">KACC 11594</strain>
    </source>
</reference>
<keyword evidence="1" id="KW-0472">Membrane</keyword>
<evidence type="ECO:0000313" key="4">
    <source>
        <dbReference type="Proteomes" id="UP000515806"/>
    </source>
</evidence>
<protein>
    <submittedName>
        <fullName evidence="3">Uncharacterized protein</fullName>
    </submittedName>
</protein>
<dbReference type="Proteomes" id="UP000515806">
    <property type="component" value="Chromosome"/>
</dbReference>
<sequence>MKKLMSLIVLLGFCPFVSFAQSESVNYGSLFGALIGIGIAILVFLALRQLVLWYWKVEIIIQNQQEQTKGIQAIYNLLDENARYSKALLEEMKKQNEAKNGI</sequence>
<keyword evidence="4" id="KW-1185">Reference proteome</keyword>
<organism evidence="3 4">
    <name type="scientific">Pedobacter roseus</name>
    <dbReference type="NCBI Taxonomy" id="336820"/>
    <lineage>
        <taxon>Bacteria</taxon>
        <taxon>Pseudomonadati</taxon>
        <taxon>Bacteroidota</taxon>
        <taxon>Sphingobacteriia</taxon>
        <taxon>Sphingobacteriales</taxon>
        <taxon>Sphingobacteriaceae</taxon>
        <taxon>Pedobacter</taxon>
    </lineage>
</organism>